<reference evidence="1 2" key="1">
    <citation type="journal article" date="2004" name="J. Bacteriol.">
        <title>Lactobacillus plantarum bacteriophage LP65: a new member of the SPO1-like genus of the family Myoviridae.</title>
        <authorList>
            <person name="Chibani-Chennoufi S."/>
            <person name="Dillmann M.L."/>
            <person name="Marvin-Guy L."/>
            <person name="Rami-Shojaei S."/>
            <person name="Brussow H."/>
        </authorList>
    </citation>
    <scope>NUCLEOTIDE SEQUENCE</scope>
</reference>
<dbReference type="KEGG" id="vg:3197417"/>
<organism evidence="1 2">
    <name type="scientific">Lactobacillus phage LP65</name>
    <dbReference type="NCBI Taxonomy" id="2892344"/>
    <lineage>
        <taxon>Viruses</taxon>
        <taxon>Duplodnaviria</taxon>
        <taxon>Heunggongvirae</taxon>
        <taxon>Uroviricota</taxon>
        <taxon>Caudoviricetes</taxon>
        <taxon>Herelleviridae</taxon>
        <taxon>Salchichonvirus</taxon>
        <taxon>Salchichonvirus LP65</taxon>
    </lineage>
</organism>
<evidence type="ECO:0000313" key="1">
    <source>
        <dbReference type="EMBL" id="AAV35916.1"/>
    </source>
</evidence>
<name>Q5ULL8_9CAUD</name>
<gene>
    <name evidence="1" type="ORF">orf96</name>
</gene>
<keyword evidence="2" id="KW-1185">Reference proteome</keyword>
<sequence length="125" mass="13842">MRNLPLSGYQSVARTRFVKILLEPLQSYVDSKNEMIDEFVMRDANGEPVKSDDGNGFKIASGKETEFATANTKLSEQYAEIDKGTYTDHEKDIKEILKNLSQPLAGGQADAYAALCDALSVDFKD</sequence>
<proteinExistence type="predicted"/>
<dbReference type="RefSeq" id="YP_164731.1">
    <property type="nucleotide sequence ID" value="NC_006565.1"/>
</dbReference>
<accession>Q5ULL8</accession>
<evidence type="ECO:0000313" key="2">
    <source>
        <dbReference type="Proteomes" id="UP000002117"/>
    </source>
</evidence>
<dbReference type="EMBL" id="AY682195">
    <property type="protein sequence ID" value="AAV35916.1"/>
    <property type="molecule type" value="Genomic_DNA"/>
</dbReference>
<protein>
    <submittedName>
        <fullName evidence="1">Orf96</fullName>
    </submittedName>
</protein>
<dbReference type="Proteomes" id="UP000002117">
    <property type="component" value="Segment"/>
</dbReference>